<protein>
    <recommendedName>
        <fullName evidence="1">HTH cro/C1-type domain-containing protein</fullName>
    </recommendedName>
</protein>
<dbReference type="AlphaFoldDB" id="A0A449D7T7"/>
<evidence type="ECO:0000313" key="3">
    <source>
        <dbReference type="Proteomes" id="UP000386281"/>
    </source>
</evidence>
<feature type="domain" description="HTH cro/C1-type" evidence="1">
    <location>
        <begin position="25"/>
        <end position="68"/>
    </location>
</feature>
<name>A0A449D7T7_9MICO</name>
<sequence length="77" mass="8324">MTTTLRLRVDQLRKLRALADLETDTALARRMGMDPATVSRVLSGKNAPGPRFMASLVACFPGFDLDDLFEVVGGKAA</sequence>
<reference evidence="2 3" key="1">
    <citation type="submission" date="2019-02" db="EMBL/GenBank/DDBJ databases">
        <authorList>
            <consortium name="Pathogen Informatics"/>
        </authorList>
    </citation>
    <scope>NUCLEOTIDE SEQUENCE [LARGE SCALE GENOMIC DNA]</scope>
    <source>
        <strain evidence="2 3">3012STDY7078520</strain>
    </source>
</reference>
<dbReference type="InterPro" id="IPR001387">
    <property type="entry name" value="Cro/C1-type_HTH"/>
</dbReference>
<dbReference type="PROSITE" id="PS50943">
    <property type="entry name" value="HTH_CROC1"/>
    <property type="match status" value="1"/>
</dbReference>
<dbReference type="Gene3D" id="1.10.260.40">
    <property type="entry name" value="lambda repressor-like DNA-binding domains"/>
    <property type="match status" value="1"/>
</dbReference>
<evidence type="ECO:0000259" key="1">
    <source>
        <dbReference type="PROSITE" id="PS50943"/>
    </source>
</evidence>
<dbReference type="SUPFAM" id="SSF47413">
    <property type="entry name" value="lambda repressor-like DNA-binding domains"/>
    <property type="match status" value="1"/>
</dbReference>
<dbReference type="CDD" id="cd00093">
    <property type="entry name" value="HTH_XRE"/>
    <property type="match status" value="1"/>
</dbReference>
<evidence type="ECO:0000313" key="2">
    <source>
        <dbReference type="EMBL" id="VEW13512.1"/>
    </source>
</evidence>
<accession>A0A449D7T7</accession>
<dbReference type="InterPro" id="IPR010982">
    <property type="entry name" value="Lambda_DNA-bd_dom_sf"/>
</dbReference>
<dbReference type="RefSeq" id="WP_190246856.1">
    <property type="nucleotide sequence ID" value="NZ_CAACXN010000015.1"/>
</dbReference>
<gene>
    <name evidence="2" type="ORF">NCTC12391_01757</name>
</gene>
<dbReference type="SMART" id="SM00530">
    <property type="entry name" value="HTH_XRE"/>
    <property type="match status" value="1"/>
</dbReference>
<dbReference type="Pfam" id="PF13560">
    <property type="entry name" value="HTH_31"/>
    <property type="match status" value="1"/>
</dbReference>
<proteinExistence type="predicted"/>
<dbReference type="Proteomes" id="UP000386281">
    <property type="component" value="Unassembled WGS sequence"/>
</dbReference>
<dbReference type="GO" id="GO:0003677">
    <property type="term" value="F:DNA binding"/>
    <property type="evidence" value="ECO:0007669"/>
    <property type="project" value="InterPro"/>
</dbReference>
<dbReference type="EMBL" id="CAACXN010000015">
    <property type="protein sequence ID" value="VEW13512.1"/>
    <property type="molecule type" value="Genomic_DNA"/>
</dbReference>
<organism evidence="2 3">
    <name type="scientific">Brevibacterium casei</name>
    <dbReference type="NCBI Taxonomy" id="33889"/>
    <lineage>
        <taxon>Bacteria</taxon>
        <taxon>Bacillati</taxon>
        <taxon>Actinomycetota</taxon>
        <taxon>Actinomycetes</taxon>
        <taxon>Micrococcales</taxon>
        <taxon>Brevibacteriaceae</taxon>
        <taxon>Brevibacterium</taxon>
    </lineage>
</organism>